<name>A0A371H6D5_MUCPR</name>
<protein>
    <recommendedName>
        <fullName evidence="2">Retrotransposon gag domain-containing protein</fullName>
    </recommendedName>
</protein>
<dbReference type="InterPro" id="IPR005162">
    <property type="entry name" value="Retrotrans_gag_dom"/>
</dbReference>
<comment type="caution">
    <text evidence="3">The sequence shown here is derived from an EMBL/GenBank/DDBJ whole genome shotgun (WGS) entry which is preliminary data.</text>
</comment>
<organism evidence="3 4">
    <name type="scientific">Mucuna pruriens</name>
    <name type="common">Velvet bean</name>
    <name type="synonym">Dolichos pruriens</name>
    <dbReference type="NCBI Taxonomy" id="157652"/>
    <lineage>
        <taxon>Eukaryota</taxon>
        <taxon>Viridiplantae</taxon>
        <taxon>Streptophyta</taxon>
        <taxon>Embryophyta</taxon>
        <taxon>Tracheophyta</taxon>
        <taxon>Spermatophyta</taxon>
        <taxon>Magnoliopsida</taxon>
        <taxon>eudicotyledons</taxon>
        <taxon>Gunneridae</taxon>
        <taxon>Pentapetalae</taxon>
        <taxon>rosids</taxon>
        <taxon>fabids</taxon>
        <taxon>Fabales</taxon>
        <taxon>Fabaceae</taxon>
        <taxon>Papilionoideae</taxon>
        <taxon>50 kb inversion clade</taxon>
        <taxon>NPAAA clade</taxon>
        <taxon>indigoferoid/millettioid clade</taxon>
        <taxon>Phaseoleae</taxon>
        <taxon>Mucuna</taxon>
    </lineage>
</organism>
<feature type="compositionally biased region" description="Low complexity" evidence="1">
    <location>
        <begin position="541"/>
        <end position="552"/>
    </location>
</feature>
<feature type="domain" description="Retrotransposon gag" evidence="2">
    <location>
        <begin position="335"/>
        <end position="419"/>
    </location>
</feature>
<evidence type="ECO:0000259" key="2">
    <source>
        <dbReference type="Pfam" id="PF03732"/>
    </source>
</evidence>
<gene>
    <name evidence="3" type="ORF">CR513_18869</name>
</gene>
<dbReference type="PANTHER" id="PTHR33223">
    <property type="entry name" value="CCHC-TYPE DOMAIN-CONTAINING PROTEIN"/>
    <property type="match status" value="1"/>
</dbReference>
<dbReference type="PANTHER" id="PTHR33223:SF3">
    <property type="match status" value="1"/>
</dbReference>
<dbReference type="EMBL" id="QJKJ01003490">
    <property type="protein sequence ID" value="RDX98233.1"/>
    <property type="molecule type" value="Genomic_DNA"/>
</dbReference>
<accession>A0A371H6D5</accession>
<feature type="region of interest" description="Disordered" evidence="1">
    <location>
        <begin position="533"/>
        <end position="572"/>
    </location>
</feature>
<dbReference type="Pfam" id="PF03732">
    <property type="entry name" value="Retrotrans_gag"/>
    <property type="match status" value="1"/>
</dbReference>
<reference evidence="3" key="1">
    <citation type="submission" date="2018-05" db="EMBL/GenBank/DDBJ databases">
        <title>Draft genome of Mucuna pruriens seed.</title>
        <authorList>
            <person name="Nnadi N.E."/>
            <person name="Vos R."/>
            <person name="Hasami M.H."/>
            <person name="Devisetty U.K."/>
            <person name="Aguiy J.C."/>
        </authorList>
    </citation>
    <scope>NUCLEOTIDE SEQUENCE [LARGE SCALE GENOMIC DNA]</scope>
    <source>
        <strain evidence="3">JCA_2017</strain>
    </source>
</reference>
<dbReference type="Proteomes" id="UP000257109">
    <property type="component" value="Unassembled WGS sequence"/>
</dbReference>
<evidence type="ECO:0000313" key="3">
    <source>
        <dbReference type="EMBL" id="RDX98233.1"/>
    </source>
</evidence>
<sequence length="572" mass="64459">MMMDRRSMIDTTSGGALMDKTLATARHLISNMASNTQQFGTRGTIAPRMGLKMCALEIIWKNLDDLNLSRESQPRQPSLGANTAPRQLSCHVTLGEACSARRNHTRSESKGIPAHAYIGRVGHIVIPVEFKLNSIHLAFHHSRSHSPSPRWYMILQWCFSRSRKCRSRTERPKVVKGDCLACHRTLVDLILSVLANRGEPPLFDPLYDLDPEIEINLRRLRKARNIVVILTIIVLSLNTFDSVEYSSINNFVEPEQMENNDRTLKELATPDWCTNLSASKPSQTYKLKSGLIHLLPKFHGLVGEDPNKHLKEFHVVCSIIRSQGIPEDYIKMKAFPFSLDKATKDWLYLQPVLFNTWGDMKCMFLEKFFLASRTVTIRKEICWIRKHSGETLHEYWEIFNKLCATCLTMMDRSIIDAASGGALMEKMLVATRHSISNMASNTQQFGIRGASQPRMVNEIDTRKQADRVDIIGEATCCWKHQPRITARVCGICTFVEHPTDMCPTLQETKLDHTKSVGAIGGPSQGPYAAQRFKPTLNAPKGPTGTTVPTTTTENGSPRHFTIFRGPNEANNS</sequence>
<evidence type="ECO:0000313" key="4">
    <source>
        <dbReference type="Proteomes" id="UP000257109"/>
    </source>
</evidence>
<keyword evidence="4" id="KW-1185">Reference proteome</keyword>
<evidence type="ECO:0000256" key="1">
    <source>
        <dbReference type="SAM" id="MobiDB-lite"/>
    </source>
</evidence>
<feature type="non-terminal residue" evidence="3">
    <location>
        <position position="572"/>
    </location>
</feature>
<proteinExistence type="predicted"/>
<dbReference type="AlphaFoldDB" id="A0A371H6D5"/>